<name>A0ABY2WP84_9FLAO</name>
<dbReference type="InterPro" id="IPR012505">
    <property type="entry name" value="YbbR"/>
</dbReference>
<dbReference type="PANTHER" id="PTHR37804">
    <property type="entry name" value="CDAA REGULATORY PROTEIN CDAR"/>
    <property type="match status" value="1"/>
</dbReference>
<keyword evidence="2" id="KW-1185">Reference proteome</keyword>
<evidence type="ECO:0000313" key="1">
    <source>
        <dbReference type="EMBL" id="TMU56807.1"/>
    </source>
</evidence>
<dbReference type="RefSeq" id="WP_138833637.1">
    <property type="nucleotide sequence ID" value="NZ_VCNI01000001.1"/>
</dbReference>
<dbReference type="Proteomes" id="UP000751614">
    <property type="component" value="Unassembled WGS sequence"/>
</dbReference>
<dbReference type="PANTHER" id="PTHR37804:SF1">
    <property type="entry name" value="CDAA REGULATORY PROTEIN CDAR"/>
    <property type="match status" value="1"/>
</dbReference>
<proteinExistence type="predicted"/>
<reference evidence="1 2" key="1">
    <citation type="submission" date="2019-05" db="EMBL/GenBank/DDBJ databases">
        <title>Flagellimonas sp. AsT0115, sp. nov., isolated from a marine red algae, Asparagopsis taxiformis.</title>
        <authorList>
            <person name="Kim J."/>
            <person name="Jeong S.E."/>
            <person name="Jeon C.O."/>
        </authorList>
    </citation>
    <scope>NUCLEOTIDE SEQUENCE [LARGE SCALE GENOMIC DNA]</scope>
    <source>
        <strain evidence="1 2">AsT0115</strain>
    </source>
</reference>
<accession>A0ABY2WP84</accession>
<sequence length="318" mass="36613">MVKKFLQGLNRRKVKVFFIFLLCSFLAWFLSNLSESYESRVNFDLNYRNLPDTLLLGNNAVNTMEAKLRTSGFQFLYYKFWNKRVNVNLGDVQYRNGRYMLSEDALKKQIEQQLSQNISLLDLDRRQLTVDLYQVNSKEVPVVAQLDVQFAQNFILDGAPVIKPATVTVKGPKKEIDTIRHIFTSKLEMAQVSSDFSEEVLLIFPRNLVNSIFSTNRVEVSGAVVKFSEEVFEVPVKVVNLPEGYQIQTFPNSVSVLCKATVERLKSLSAADIKVIADYRQLRNSDSNELFLEILETPEKVYDLRLLVNKVNFVLEQQ</sequence>
<dbReference type="Pfam" id="PF07949">
    <property type="entry name" value="YbbR"/>
    <property type="match status" value="1"/>
</dbReference>
<evidence type="ECO:0000313" key="2">
    <source>
        <dbReference type="Proteomes" id="UP000751614"/>
    </source>
</evidence>
<comment type="caution">
    <text evidence="1">The sequence shown here is derived from an EMBL/GenBank/DDBJ whole genome shotgun (WGS) entry which is preliminary data.</text>
</comment>
<dbReference type="EMBL" id="VCNI01000001">
    <property type="protein sequence ID" value="TMU56807.1"/>
    <property type="molecule type" value="Genomic_DNA"/>
</dbReference>
<dbReference type="Gene3D" id="2.170.120.30">
    <property type="match status" value="1"/>
</dbReference>
<dbReference type="InterPro" id="IPR053154">
    <property type="entry name" value="c-di-AMP_regulator"/>
</dbReference>
<protein>
    <submittedName>
        <fullName evidence="1">YbbR-like domain-containing protein</fullName>
    </submittedName>
</protein>
<organism evidence="1 2">
    <name type="scientific">Flagellimonas algicola</name>
    <dbReference type="NCBI Taxonomy" id="2583815"/>
    <lineage>
        <taxon>Bacteria</taxon>
        <taxon>Pseudomonadati</taxon>
        <taxon>Bacteroidota</taxon>
        <taxon>Flavobacteriia</taxon>
        <taxon>Flavobacteriales</taxon>
        <taxon>Flavobacteriaceae</taxon>
        <taxon>Flagellimonas</taxon>
    </lineage>
</organism>
<gene>
    <name evidence="1" type="ORF">FGG15_04485</name>
</gene>